<proteinExistence type="inferred from homology"/>
<comment type="caution">
    <text evidence="7">The sequence shown here is derived from an EMBL/GenBank/DDBJ whole genome shotgun (WGS) entry which is preliminary data.</text>
</comment>
<dbReference type="RefSeq" id="WP_026206797.1">
    <property type="nucleotide sequence ID" value="NZ_JBIAZU010000007.1"/>
</dbReference>
<dbReference type="CDD" id="cd00685">
    <property type="entry name" value="Trans_IPPS_HT"/>
    <property type="match status" value="1"/>
</dbReference>
<dbReference type="PROSITE" id="PS00444">
    <property type="entry name" value="POLYPRENYL_SYNTHASE_2"/>
    <property type="match status" value="1"/>
</dbReference>
<dbReference type="SFLD" id="SFLDS00005">
    <property type="entry name" value="Isoprenoid_Synthase_Type_I"/>
    <property type="match status" value="1"/>
</dbReference>
<dbReference type="PANTHER" id="PTHR12001:SF85">
    <property type="entry name" value="SHORT CHAIN ISOPRENYL DIPHOSPHATE SYNTHASE"/>
    <property type="match status" value="1"/>
</dbReference>
<keyword evidence="5" id="KW-0460">Magnesium</keyword>
<keyword evidence="8" id="KW-1185">Reference proteome</keyword>
<comment type="similarity">
    <text evidence="2 6">Belongs to the FPP/GGPP synthase family.</text>
</comment>
<dbReference type="Pfam" id="PF00348">
    <property type="entry name" value="polyprenyl_synt"/>
    <property type="match status" value="1"/>
</dbReference>
<keyword evidence="4" id="KW-0479">Metal-binding</keyword>
<comment type="cofactor">
    <cofactor evidence="1">
        <name>Mg(2+)</name>
        <dbReference type="ChEBI" id="CHEBI:18420"/>
    </cofactor>
</comment>
<evidence type="ECO:0000256" key="2">
    <source>
        <dbReference type="ARBA" id="ARBA00006706"/>
    </source>
</evidence>
<name>A0ABW6WNQ5_9ACTN</name>
<dbReference type="Gene3D" id="1.10.600.10">
    <property type="entry name" value="Farnesyl Diphosphate Synthase"/>
    <property type="match status" value="1"/>
</dbReference>
<dbReference type="SUPFAM" id="SSF48576">
    <property type="entry name" value="Terpenoid synthases"/>
    <property type="match status" value="1"/>
</dbReference>
<keyword evidence="3 6" id="KW-0808">Transferase</keyword>
<organism evidence="7 8">
    <name type="scientific">Paractinoplanes globisporus</name>
    <dbReference type="NCBI Taxonomy" id="113565"/>
    <lineage>
        <taxon>Bacteria</taxon>
        <taxon>Bacillati</taxon>
        <taxon>Actinomycetota</taxon>
        <taxon>Actinomycetes</taxon>
        <taxon>Micromonosporales</taxon>
        <taxon>Micromonosporaceae</taxon>
        <taxon>Paractinoplanes</taxon>
    </lineage>
</organism>
<sequence length="347" mass="37308">MANNTLEGNRRHIPRQTGRTTTLVDAIEGTLADFLAARIAALDATDPELGGFARTARDLVLAGGKRLRPTFAYWGWRGVSDEPVEPVLPALAALELMHTFALVHDDVMDESATRRGRPTAHRIFASRHGERFGTSAAILVGDLCLVWADQLLARTPIPTATLFAVRARYDRMRVEAISGQYLDVLGETSPGDWSEDRALLVARLKTASYTVQRPLQLGLALAGSDSPEIDLAYENFGALVGEAFQLRDDLLGVFGDPAVTGKPAGDDLRTGKPTTLLLLARRHAPLTLDDPERLAQEIAATGAPAQVEAMIRERVASAIAALAAAPIAAEARHALIELAVRATHRPA</sequence>
<evidence type="ECO:0000313" key="7">
    <source>
        <dbReference type="EMBL" id="MFF5294912.1"/>
    </source>
</evidence>
<evidence type="ECO:0000256" key="5">
    <source>
        <dbReference type="ARBA" id="ARBA00022842"/>
    </source>
</evidence>
<dbReference type="EC" id="2.5.1.-" evidence="7"/>
<dbReference type="InterPro" id="IPR008949">
    <property type="entry name" value="Isoprenoid_synthase_dom_sf"/>
</dbReference>
<accession>A0ABW6WNQ5</accession>
<dbReference type="GO" id="GO:0016740">
    <property type="term" value="F:transferase activity"/>
    <property type="evidence" value="ECO:0007669"/>
    <property type="project" value="UniProtKB-KW"/>
</dbReference>
<evidence type="ECO:0000256" key="3">
    <source>
        <dbReference type="ARBA" id="ARBA00022679"/>
    </source>
</evidence>
<dbReference type="InterPro" id="IPR000092">
    <property type="entry name" value="Polyprenyl_synt"/>
</dbReference>
<dbReference type="PROSITE" id="PS00723">
    <property type="entry name" value="POLYPRENYL_SYNTHASE_1"/>
    <property type="match status" value="1"/>
</dbReference>
<evidence type="ECO:0000313" key="8">
    <source>
        <dbReference type="Proteomes" id="UP001602245"/>
    </source>
</evidence>
<protein>
    <submittedName>
        <fullName evidence="7">Polyprenyl synthetase family protein</fullName>
        <ecNumber evidence="7">2.5.1.-</ecNumber>
    </submittedName>
</protein>
<reference evidence="7 8" key="1">
    <citation type="submission" date="2024-10" db="EMBL/GenBank/DDBJ databases">
        <title>The Natural Products Discovery Center: Release of the First 8490 Sequenced Strains for Exploring Actinobacteria Biosynthetic Diversity.</title>
        <authorList>
            <person name="Kalkreuter E."/>
            <person name="Kautsar S.A."/>
            <person name="Yang D."/>
            <person name="Bader C.D."/>
            <person name="Teijaro C.N."/>
            <person name="Fluegel L."/>
            <person name="Davis C.M."/>
            <person name="Simpson J.R."/>
            <person name="Lauterbach L."/>
            <person name="Steele A.D."/>
            <person name="Gui C."/>
            <person name="Meng S."/>
            <person name="Li G."/>
            <person name="Viehrig K."/>
            <person name="Ye F."/>
            <person name="Su P."/>
            <person name="Kiefer A.F."/>
            <person name="Nichols A."/>
            <person name="Cepeda A.J."/>
            <person name="Yan W."/>
            <person name="Fan B."/>
            <person name="Jiang Y."/>
            <person name="Adhikari A."/>
            <person name="Zheng C.-J."/>
            <person name="Schuster L."/>
            <person name="Cowan T.M."/>
            <person name="Smanski M.J."/>
            <person name="Chevrette M.G."/>
            <person name="De Carvalho L.P.S."/>
            <person name="Shen B."/>
        </authorList>
    </citation>
    <scope>NUCLEOTIDE SEQUENCE [LARGE SCALE GENOMIC DNA]</scope>
    <source>
        <strain evidence="7 8">NPDC000087</strain>
    </source>
</reference>
<evidence type="ECO:0000256" key="6">
    <source>
        <dbReference type="RuleBase" id="RU004466"/>
    </source>
</evidence>
<dbReference type="PANTHER" id="PTHR12001">
    <property type="entry name" value="GERANYLGERANYL PYROPHOSPHATE SYNTHASE"/>
    <property type="match status" value="1"/>
</dbReference>
<dbReference type="SFLD" id="SFLDG01017">
    <property type="entry name" value="Polyprenyl_Transferase_Like"/>
    <property type="match status" value="1"/>
</dbReference>
<dbReference type="Proteomes" id="UP001602245">
    <property type="component" value="Unassembled WGS sequence"/>
</dbReference>
<dbReference type="InterPro" id="IPR033749">
    <property type="entry name" value="Polyprenyl_synt_CS"/>
</dbReference>
<dbReference type="EMBL" id="JBIAZU010000007">
    <property type="protein sequence ID" value="MFF5294912.1"/>
    <property type="molecule type" value="Genomic_DNA"/>
</dbReference>
<evidence type="ECO:0000256" key="1">
    <source>
        <dbReference type="ARBA" id="ARBA00001946"/>
    </source>
</evidence>
<gene>
    <name evidence="7" type="ORF">ACFY35_36200</name>
</gene>
<evidence type="ECO:0000256" key="4">
    <source>
        <dbReference type="ARBA" id="ARBA00022723"/>
    </source>
</evidence>